<dbReference type="Proteomes" id="UP000004217">
    <property type="component" value="Unassembled WGS sequence"/>
</dbReference>
<dbReference type="RefSeq" id="WP_007496411.1">
    <property type="nucleotide sequence ID" value="NZ_AGBF01000049.1"/>
</dbReference>
<keyword evidence="3" id="KW-1185">Reference proteome</keyword>
<dbReference type="EMBL" id="AGBF01000049">
    <property type="protein sequence ID" value="EGX58646.1"/>
    <property type="molecule type" value="Genomic_DNA"/>
</dbReference>
<dbReference type="OrthoDB" id="4323652at2"/>
<reference evidence="2 3" key="1">
    <citation type="submission" date="2011-08" db="EMBL/GenBank/DDBJ databases">
        <authorList>
            <person name="Lin Y."/>
            <person name="Hao X."/>
            <person name="Johnstone L."/>
            <person name="Miller S.J."/>
            <person name="Wei G."/>
            <person name="Rensing C."/>
        </authorList>
    </citation>
    <scope>NUCLEOTIDE SEQUENCE [LARGE SCALE GENOMIC DNA]</scope>
    <source>
        <strain evidence="2 3">K42</strain>
    </source>
</reference>
<dbReference type="InterPro" id="IPR007278">
    <property type="entry name" value="DUF397"/>
</dbReference>
<protein>
    <recommendedName>
        <fullName evidence="1">DUF397 domain-containing protein</fullName>
    </recommendedName>
</protein>
<evidence type="ECO:0000313" key="3">
    <source>
        <dbReference type="Proteomes" id="UP000004217"/>
    </source>
</evidence>
<proteinExistence type="predicted"/>
<accession>G2GCY3</accession>
<evidence type="ECO:0000313" key="2">
    <source>
        <dbReference type="EMBL" id="EGX58646.1"/>
    </source>
</evidence>
<dbReference type="PATRIC" id="fig|700597.3.peg.3294"/>
<sequence>MTAPPPYQWFTSSYSGGSGTECVQCARTDPGILVRDSKCTGGPVLSIPMQAWQDFIDALQVTP</sequence>
<feature type="domain" description="DUF397" evidence="1">
    <location>
        <begin position="8"/>
        <end position="59"/>
    </location>
</feature>
<dbReference type="AlphaFoldDB" id="G2GCY3"/>
<organism evidence="2 3">
    <name type="scientific">Streptomyces zinciresistens K42</name>
    <dbReference type="NCBI Taxonomy" id="700597"/>
    <lineage>
        <taxon>Bacteria</taxon>
        <taxon>Bacillati</taxon>
        <taxon>Actinomycetota</taxon>
        <taxon>Actinomycetes</taxon>
        <taxon>Kitasatosporales</taxon>
        <taxon>Streptomycetaceae</taxon>
        <taxon>Streptomyces</taxon>
    </lineage>
</organism>
<name>G2GCY3_9ACTN</name>
<comment type="caution">
    <text evidence="2">The sequence shown here is derived from an EMBL/GenBank/DDBJ whole genome shotgun (WGS) entry which is preliminary data.</text>
</comment>
<gene>
    <name evidence="2" type="ORF">SZN_16800</name>
</gene>
<evidence type="ECO:0000259" key="1">
    <source>
        <dbReference type="Pfam" id="PF04149"/>
    </source>
</evidence>
<dbReference type="Pfam" id="PF04149">
    <property type="entry name" value="DUF397"/>
    <property type="match status" value="1"/>
</dbReference>